<dbReference type="InterPro" id="IPR008386">
    <property type="entry name" value="ATP_synth_F0_esu_mt"/>
</dbReference>
<gene>
    <name evidence="13" type="primary">TIM11</name>
    <name evidence="13" type="ORF">SLS63_000695</name>
</gene>
<evidence type="ECO:0000256" key="3">
    <source>
        <dbReference type="ARBA" id="ARBA00022448"/>
    </source>
</evidence>
<keyword evidence="10 11" id="KW-0066">ATP synthesis</keyword>
<keyword evidence="6 11" id="KW-0999">Mitochondrion inner membrane</keyword>
<organism evidence="13 14">
    <name type="scientific">Diaporthe eres</name>
    <name type="common">Phomopsis oblonga</name>
    <dbReference type="NCBI Taxonomy" id="83184"/>
    <lineage>
        <taxon>Eukaryota</taxon>
        <taxon>Fungi</taxon>
        <taxon>Dikarya</taxon>
        <taxon>Ascomycota</taxon>
        <taxon>Pezizomycotina</taxon>
        <taxon>Sordariomycetes</taxon>
        <taxon>Sordariomycetidae</taxon>
        <taxon>Diaporthales</taxon>
        <taxon>Diaporthaceae</taxon>
        <taxon>Diaporthe</taxon>
        <taxon>Diaporthe eres species complex</taxon>
    </lineage>
</organism>
<comment type="subcellular location">
    <subcellularLocation>
        <location evidence="1 11">Mitochondrion inner membrane</location>
    </subcellularLocation>
</comment>
<comment type="function">
    <text evidence="11">Subunit e, of the mitochondrial membrane ATP synthase complex (F(1)F(0) ATP synthase or Complex V) that produces ATP from ADP in the presence of a proton gradient across the membrane which is generated by electron transport complexes of the respiratory chain. ATP synthase complex consist of a soluble F(1) head domain - the catalytic core - and a membrane F(1) domain - the membrane proton channel. These two domains are linked by a central stalk rotating inside the F(1) region and a stationary peripheral stalk. During catalysis, ATP synthesis in the catalytic domain of F(1) is coupled via a rotary mechanism of the central stalk subunits to proton translocation. In vivo, can only synthesize ATP although its ATP hydrolase activity can be activated artificially in vitro. Part of the complex F(0) domain.</text>
</comment>
<dbReference type="Pfam" id="PF05680">
    <property type="entry name" value="ATP-synt_E"/>
    <property type="match status" value="1"/>
</dbReference>
<evidence type="ECO:0000256" key="1">
    <source>
        <dbReference type="ARBA" id="ARBA00004273"/>
    </source>
</evidence>
<evidence type="ECO:0000256" key="8">
    <source>
        <dbReference type="ARBA" id="ARBA00023128"/>
    </source>
</evidence>
<evidence type="ECO:0000256" key="12">
    <source>
        <dbReference type="SAM" id="MobiDB-lite"/>
    </source>
</evidence>
<feature type="region of interest" description="Disordered" evidence="12">
    <location>
        <begin position="55"/>
        <end position="76"/>
    </location>
</feature>
<protein>
    <recommendedName>
        <fullName evidence="11">ATP synthase F(0) complex subunit e, mitochondrial</fullName>
    </recommendedName>
</protein>
<dbReference type="EMBL" id="JAKNSF020000002">
    <property type="protein sequence ID" value="KAK7741142.1"/>
    <property type="molecule type" value="Genomic_DNA"/>
</dbReference>
<comment type="subunit">
    <text evidence="11">F-type ATPases have 2 components, CF(1) - the catalytic core - and CF(0) - the membrane proton channel. CF(1) and CF(0) have multiple subunits.</text>
</comment>
<name>A0ABR1PNY5_DIAER</name>
<evidence type="ECO:0000256" key="7">
    <source>
        <dbReference type="ARBA" id="ARBA00023065"/>
    </source>
</evidence>
<reference evidence="13 14" key="1">
    <citation type="submission" date="2024-02" db="EMBL/GenBank/DDBJ databases">
        <title>De novo assembly and annotation of 12 fungi associated with fruit tree decline syndrome in Ontario, Canada.</title>
        <authorList>
            <person name="Sulman M."/>
            <person name="Ellouze W."/>
            <person name="Ilyukhin E."/>
        </authorList>
    </citation>
    <scope>NUCLEOTIDE SEQUENCE [LARGE SCALE GENOMIC DNA]</scope>
    <source>
        <strain evidence="13 14">M169</strain>
    </source>
</reference>
<evidence type="ECO:0000256" key="6">
    <source>
        <dbReference type="ARBA" id="ARBA00022792"/>
    </source>
</evidence>
<evidence type="ECO:0000256" key="10">
    <source>
        <dbReference type="ARBA" id="ARBA00023310"/>
    </source>
</evidence>
<accession>A0ABR1PNY5</accession>
<sequence>MSATSGVNVLRYSALAFGVFYGFSHQRSINAANRVASEKRDYEHKQQLIQKAKEEFAKKKNPAPLGSTTGGLNQDPMSSNFDLEAYFNALVKESP</sequence>
<comment type="similarity">
    <text evidence="2 11">Belongs to the ATPase e subunit family.</text>
</comment>
<keyword evidence="3 11" id="KW-0813">Transport</keyword>
<evidence type="ECO:0000313" key="13">
    <source>
        <dbReference type="EMBL" id="KAK7741142.1"/>
    </source>
</evidence>
<evidence type="ECO:0000256" key="11">
    <source>
        <dbReference type="RuleBase" id="RU367005"/>
    </source>
</evidence>
<evidence type="ECO:0000256" key="9">
    <source>
        <dbReference type="ARBA" id="ARBA00023136"/>
    </source>
</evidence>
<feature type="compositionally biased region" description="Polar residues" evidence="12">
    <location>
        <begin position="66"/>
        <end position="76"/>
    </location>
</feature>
<evidence type="ECO:0000256" key="4">
    <source>
        <dbReference type="ARBA" id="ARBA00022547"/>
    </source>
</evidence>
<keyword evidence="14" id="KW-1185">Reference proteome</keyword>
<evidence type="ECO:0000256" key="5">
    <source>
        <dbReference type="ARBA" id="ARBA00022781"/>
    </source>
</evidence>
<comment type="caution">
    <text evidence="13">The sequence shown here is derived from an EMBL/GenBank/DDBJ whole genome shotgun (WGS) entry which is preliminary data.</text>
</comment>
<evidence type="ECO:0000313" key="14">
    <source>
        <dbReference type="Proteomes" id="UP001430848"/>
    </source>
</evidence>
<evidence type="ECO:0000256" key="2">
    <source>
        <dbReference type="ARBA" id="ARBA00007333"/>
    </source>
</evidence>
<keyword evidence="5 11" id="KW-0375">Hydrogen ion transport</keyword>
<dbReference type="Proteomes" id="UP001430848">
    <property type="component" value="Unassembled WGS sequence"/>
</dbReference>
<keyword evidence="8 11" id="KW-0496">Mitochondrion</keyword>
<keyword evidence="9" id="KW-0472">Membrane</keyword>
<keyword evidence="4 11" id="KW-0138">CF(0)</keyword>
<proteinExistence type="inferred from homology"/>
<keyword evidence="7 11" id="KW-0406">Ion transport</keyword>